<reference evidence="3 4" key="1">
    <citation type="submission" date="2019-05" db="EMBL/GenBank/DDBJ databases">
        <title>Mikania micrantha, genome provides insights into the molecular mechanism of rapid growth.</title>
        <authorList>
            <person name="Liu B."/>
        </authorList>
    </citation>
    <scope>NUCLEOTIDE SEQUENCE [LARGE SCALE GENOMIC DNA]</scope>
    <source>
        <strain evidence="3">NLD-2019</strain>
        <tissue evidence="3">Leaf</tissue>
    </source>
</reference>
<dbReference type="EMBL" id="SZYD01000010">
    <property type="protein sequence ID" value="KAD4981799.1"/>
    <property type="molecule type" value="Genomic_DNA"/>
</dbReference>
<dbReference type="AlphaFoldDB" id="A0A5N6NKW7"/>
<dbReference type="InterPro" id="IPR004312">
    <property type="entry name" value="ATHILA_Orf1_C"/>
</dbReference>
<dbReference type="Proteomes" id="UP000326396">
    <property type="component" value="Linkage Group LG18"/>
</dbReference>
<evidence type="ECO:0000313" key="4">
    <source>
        <dbReference type="Proteomes" id="UP000326396"/>
    </source>
</evidence>
<name>A0A5N6NKW7_9ASTR</name>
<evidence type="ECO:0000313" key="3">
    <source>
        <dbReference type="EMBL" id="KAD4981799.1"/>
    </source>
</evidence>
<gene>
    <name evidence="3" type="ORF">E3N88_18470</name>
</gene>
<dbReference type="Pfam" id="PF03078">
    <property type="entry name" value="ATHILA"/>
    <property type="match status" value="1"/>
</dbReference>
<feature type="domain" description="Arabidopsis retrotransposon Orf1 C-terminal" evidence="2">
    <location>
        <begin position="258"/>
        <end position="422"/>
    </location>
</feature>
<feature type="region of interest" description="Disordered" evidence="1">
    <location>
        <begin position="160"/>
        <end position="214"/>
    </location>
</feature>
<sequence length="615" mass="69757">MAEEIPPPVRRTVHDRACDGFTGVRNPLRGVKEFRKGDQVLVYDSRLRLFPGKLKSKWKGPFVVNEVFPHGAVELESEGRTWKVNGHRLKLYIGGPIGTEKEVHLRVPSHNQNHITTGCHRTATVAPPLVTVLHRAATTTASSPSPPLLCIITTIATTTTSRRSPTTSHHHHHSASPSPSHHHSLRMSGAAESSAAGAKRARGSSSSKRRAREISYSSEEILPIDEDEAVPIDDRILKDHTVLQFEQGTEEATRCERFVTMEHYHHRTFDRELLERLGRLDEFDAIVRDEWRTALDCRWPQYMELTVEFHSTFRHMSGSFDDPAAVSFALGRRTFSMSIPQFAIATGFYTAEQVREPGFAQSLRAVVREPSDLGITERQLEEFWTSIADGPFTSAIIESSIRDPLIRYVHRMVSCTLIGRRAGAEKCNQLDLFCMYSMISRRPANLACILLSSFARIRRGGATARLDLGPYIGRIAFRLGVFNRFPRRFLTEGPETGRYSLDDMRLAGMCTMTDPPTWMPARPAPEIAPDVEVLQRQVPPERQRILHRVERPPQIFPLRQPRPPRITLESLWEEHQRLAQMMRLLFTHLGVEIPEWFRAPDQPQQPGGDADEPHD</sequence>
<evidence type="ECO:0000259" key="2">
    <source>
        <dbReference type="Pfam" id="PF03078"/>
    </source>
</evidence>
<accession>A0A5N6NKW7</accession>
<keyword evidence="4" id="KW-1185">Reference proteome</keyword>
<protein>
    <recommendedName>
        <fullName evidence="2">Arabidopsis retrotransposon Orf1 C-terminal domain-containing protein</fullName>
    </recommendedName>
</protein>
<proteinExistence type="predicted"/>
<comment type="caution">
    <text evidence="3">The sequence shown here is derived from an EMBL/GenBank/DDBJ whole genome shotgun (WGS) entry which is preliminary data.</text>
</comment>
<feature type="compositionally biased region" description="Basic residues" evidence="1">
    <location>
        <begin position="199"/>
        <end position="211"/>
    </location>
</feature>
<feature type="compositionally biased region" description="Basic residues" evidence="1">
    <location>
        <begin position="168"/>
        <end position="185"/>
    </location>
</feature>
<dbReference type="OrthoDB" id="1741410at2759"/>
<evidence type="ECO:0000256" key="1">
    <source>
        <dbReference type="SAM" id="MobiDB-lite"/>
    </source>
</evidence>
<organism evidence="3 4">
    <name type="scientific">Mikania micrantha</name>
    <name type="common">bitter vine</name>
    <dbReference type="NCBI Taxonomy" id="192012"/>
    <lineage>
        <taxon>Eukaryota</taxon>
        <taxon>Viridiplantae</taxon>
        <taxon>Streptophyta</taxon>
        <taxon>Embryophyta</taxon>
        <taxon>Tracheophyta</taxon>
        <taxon>Spermatophyta</taxon>
        <taxon>Magnoliopsida</taxon>
        <taxon>eudicotyledons</taxon>
        <taxon>Gunneridae</taxon>
        <taxon>Pentapetalae</taxon>
        <taxon>asterids</taxon>
        <taxon>campanulids</taxon>
        <taxon>Asterales</taxon>
        <taxon>Asteraceae</taxon>
        <taxon>Asteroideae</taxon>
        <taxon>Heliantheae alliance</taxon>
        <taxon>Eupatorieae</taxon>
        <taxon>Mikania</taxon>
    </lineage>
</organism>
<feature type="compositionally biased region" description="Low complexity" evidence="1">
    <location>
        <begin position="188"/>
        <end position="198"/>
    </location>
</feature>